<dbReference type="GO" id="GO:0046872">
    <property type="term" value="F:metal ion binding"/>
    <property type="evidence" value="ECO:0007669"/>
    <property type="project" value="UniProtKB-KW"/>
</dbReference>
<protein>
    <submittedName>
        <fullName evidence="7">Amidohydrolase</fullName>
    </submittedName>
</protein>
<evidence type="ECO:0000313" key="7">
    <source>
        <dbReference type="EMBL" id="KAK3375398.1"/>
    </source>
</evidence>
<dbReference type="PANTHER" id="PTHR11271">
    <property type="entry name" value="GUANINE DEAMINASE"/>
    <property type="match status" value="1"/>
</dbReference>
<dbReference type="PANTHER" id="PTHR11271:SF37">
    <property type="entry name" value="FAMILY PROTEIN, PUTATIVE (AFU_ORTHOLOGUE AFUA_4G00460)-RELATED"/>
    <property type="match status" value="1"/>
</dbReference>
<dbReference type="Proteomes" id="UP001285441">
    <property type="component" value="Unassembled WGS sequence"/>
</dbReference>
<keyword evidence="4" id="KW-0862">Zinc</keyword>
<evidence type="ECO:0000256" key="1">
    <source>
        <dbReference type="ARBA" id="ARBA00001947"/>
    </source>
</evidence>
<dbReference type="GO" id="GO:0019239">
    <property type="term" value="F:deaminase activity"/>
    <property type="evidence" value="ECO:0007669"/>
    <property type="project" value="TreeGrafter"/>
</dbReference>
<reference evidence="7" key="2">
    <citation type="submission" date="2023-06" db="EMBL/GenBank/DDBJ databases">
        <authorList>
            <consortium name="Lawrence Berkeley National Laboratory"/>
            <person name="Haridas S."/>
            <person name="Hensen N."/>
            <person name="Bonometti L."/>
            <person name="Westerberg I."/>
            <person name="Brannstrom I.O."/>
            <person name="Guillou S."/>
            <person name="Cros-Aarteil S."/>
            <person name="Calhoun S."/>
            <person name="Kuo A."/>
            <person name="Mondo S."/>
            <person name="Pangilinan J."/>
            <person name="Riley R."/>
            <person name="LaButti K."/>
            <person name="Andreopoulos B."/>
            <person name="Lipzen A."/>
            <person name="Chen C."/>
            <person name="Yanf M."/>
            <person name="Daum C."/>
            <person name="Ng V."/>
            <person name="Clum A."/>
            <person name="Steindorff A."/>
            <person name="Ohm R."/>
            <person name="Martin F."/>
            <person name="Silar P."/>
            <person name="Natvig D."/>
            <person name="Lalanne C."/>
            <person name="Gautier V."/>
            <person name="Ament-velasquez S.L."/>
            <person name="Kruys A."/>
            <person name="Hutchinson M.I."/>
            <person name="Powell A.J."/>
            <person name="Barry K."/>
            <person name="Miller A.N."/>
            <person name="Grigoriev I.V."/>
            <person name="Debuchy R."/>
            <person name="Gladieux P."/>
            <person name="Thoren M.H."/>
            <person name="Johannesson H."/>
        </authorList>
    </citation>
    <scope>NUCLEOTIDE SEQUENCE</scope>
    <source>
        <strain evidence="7">CBS 232.78</strain>
    </source>
</reference>
<dbReference type="AlphaFoldDB" id="A0AAE0KEM3"/>
<dbReference type="SUPFAM" id="SSF51338">
    <property type="entry name" value="Composite domain of metallo-dependent hydrolases"/>
    <property type="match status" value="2"/>
</dbReference>
<keyword evidence="3" id="KW-0378">Hydrolase</keyword>
<dbReference type="Gene3D" id="3.20.20.140">
    <property type="entry name" value="Metal-dependent hydrolases"/>
    <property type="match status" value="1"/>
</dbReference>
<evidence type="ECO:0000256" key="2">
    <source>
        <dbReference type="ARBA" id="ARBA00022723"/>
    </source>
</evidence>
<keyword evidence="5" id="KW-0732">Signal</keyword>
<evidence type="ECO:0000256" key="5">
    <source>
        <dbReference type="SAM" id="SignalP"/>
    </source>
</evidence>
<evidence type="ECO:0000256" key="4">
    <source>
        <dbReference type="ARBA" id="ARBA00022833"/>
    </source>
</evidence>
<sequence>MWTRQLLKVTLFWARLGFISASASASTSPSSILFEGGTIIAFNRTTEALEVIRNGSLLVTGDRIAGIFSAGASLPPLSARTERVDVTGKIISPGFVDTHRHGWQTGLKTLASNTSLVEYYSRYSEYAAAGVLTPDDVYIGQLAGLYESLNAGVTTTLDHAHHTWSNATAEAGLRASIHSTARVFWAYTFHNVSGFEIPEQLGNFRDIATKASFRGSATSLGIAYDDFGRNPNAAEVRSIIDLAEEFNVSVITTHSVQGLWGLDNAPEDFEALGILNSSIPIVFSHASYLTPVGAQLLRANNQYISITPESEMHYGHTHPESRLIQDQASLGVDTHLTFSTDLLTQARLWLQVTRRQLYAHVLNDWRVPANNPMSAYQAFMLATRHGGLALRRGHELGILAAGAKADLVVWDAATSPALLGWIDPVAAIILHASVADIEHVLVDGVFRKRDFRLTNPEYYTAIQDRLRASAARIRKVFVDRPLPVVSGTYGGTGNGTGGFEYSPALTVDTLRGPGNGYGDVFWT</sequence>
<dbReference type="InterPro" id="IPR006680">
    <property type="entry name" value="Amidohydro-rel"/>
</dbReference>
<dbReference type="InterPro" id="IPR011059">
    <property type="entry name" value="Metal-dep_hydrolase_composite"/>
</dbReference>
<comment type="cofactor">
    <cofactor evidence="1">
        <name>Zn(2+)</name>
        <dbReference type="ChEBI" id="CHEBI:29105"/>
    </cofactor>
</comment>
<accession>A0AAE0KEM3</accession>
<dbReference type="GO" id="GO:0005829">
    <property type="term" value="C:cytosol"/>
    <property type="evidence" value="ECO:0007669"/>
    <property type="project" value="TreeGrafter"/>
</dbReference>
<name>A0AAE0KEM3_9PEZI</name>
<dbReference type="InterPro" id="IPR032466">
    <property type="entry name" value="Metal_Hydrolase"/>
</dbReference>
<gene>
    <name evidence="7" type="ORF">B0H63DRAFT_278374</name>
</gene>
<keyword evidence="2" id="KW-0479">Metal-binding</keyword>
<dbReference type="EMBL" id="JAULSW010000007">
    <property type="protein sequence ID" value="KAK3375398.1"/>
    <property type="molecule type" value="Genomic_DNA"/>
</dbReference>
<dbReference type="Gene3D" id="2.30.40.10">
    <property type="entry name" value="Urease, subunit C, domain 1"/>
    <property type="match status" value="1"/>
</dbReference>
<evidence type="ECO:0000256" key="3">
    <source>
        <dbReference type="ARBA" id="ARBA00022801"/>
    </source>
</evidence>
<proteinExistence type="predicted"/>
<feature type="domain" description="Amidohydrolase-related" evidence="6">
    <location>
        <begin position="90"/>
        <end position="444"/>
    </location>
</feature>
<dbReference type="SUPFAM" id="SSF51556">
    <property type="entry name" value="Metallo-dependent hydrolases"/>
    <property type="match status" value="1"/>
</dbReference>
<feature type="chain" id="PRO_5042241169" evidence="5">
    <location>
        <begin position="22"/>
        <end position="523"/>
    </location>
</feature>
<feature type="signal peptide" evidence="5">
    <location>
        <begin position="1"/>
        <end position="21"/>
    </location>
</feature>
<keyword evidence="8" id="KW-1185">Reference proteome</keyword>
<reference evidence="7" key="1">
    <citation type="journal article" date="2023" name="Mol. Phylogenet. Evol.">
        <title>Genome-scale phylogeny and comparative genomics of the fungal order Sordariales.</title>
        <authorList>
            <person name="Hensen N."/>
            <person name="Bonometti L."/>
            <person name="Westerberg I."/>
            <person name="Brannstrom I.O."/>
            <person name="Guillou S."/>
            <person name="Cros-Aarteil S."/>
            <person name="Calhoun S."/>
            <person name="Haridas S."/>
            <person name="Kuo A."/>
            <person name="Mondo S."/>
            <person name="Pangilinan J."/>
            <person name="Riley R."/>
            <person name="LaButti K."/>
            <person name="Andreopoulos B."/>
            <person name="Lipzen A."/>
            <person name="Chen C."/>
            <person name="Yan M."/>
            <person name="Daum C."/>
            <person name="Ng V."/>
            <person name="Clum A."/>
            <person name="Steindorff A."/>
            <person name="Ohm R.A."/>
            <person name="Martin F."/>
            <person name="Silar P."/>
            <person name="Natvig D.O."/>
            <person name="Lalanne C."/>
            <person name="Gautier V."/>
            <person name="Ament-Velasquez S.L."/>
            <person name="Kruys A."/>
            <person name="Hutchinson M.I."/>
            <person name="Powell A.J."/>
            <person name="Barry K."/>
            <person name="Miller A.N."/>
            <person name="Grigoriev I.V."/>
            <person name="Debuchy R."/>
            <person name="Gladieux P."/>
            <person name="Hiltunen Thoren M."/>
            <person name="Johannesson H."/>
        </authorList>
    </citation>
    <scope>NUCLEOTIDE SEQUENCE</scope>
    <source>
        <strain evidence="7">CBS 232.78</strain>
    </source>
</reference>
<dbReference type="InterPro" id="IPR051607">
    <property type="entry name" value="Metallo-dep_hydrolases"/>
</dbReference>
<dbReference type="Pfam" id="PF01979">
    <property type="entry name" value="Amidohydro_1"/>
    <property type="match status" value="1"/>
</dbReference>
<organism evidence="7 8">
    <name type="scientific">Podospora didyma</name>
    <dbReference type="NCBI Taxonomy" id="330526"/>
    <lineage>
        <taxon>Eukaryota</taxon>
        <taxon>Fungi</taxon>
        <taxon>Dikarya</taxon>
        <taxon>Ascomycota</taxon>
        <taxon>Pezizomycotina</taxon>
        <taxon>Sordariomycetes</taxon>
        <taxon>Sordariomycetidae</taxon>
        <taxon>Sordariales</taxon>
        <taxon>Podosporaceae</taxon>
        <taxon>Podospora</taxon>
    </lineage>
</organism>
<evidence type="ECO:0000313" key="8">
    <source>
        <dbReference type="Proteomes" id="UP001285441"/>
    </source>
</evidence>
<evidence type="ECO:0000259" key="6">
    <source>
        <dbReference type="Pfam" id="PF01979"/>
    </source>
</evidence>
<comment type="caution">
    <text evidence="7">The sequence shown here is derived from an EMBL/GenBank/DDBJ whole genome shotgun (WGS) entry which is preliminary data.</text>
</comment>